<dbReference type="Proteomes" id="UP000265882">
    <property type="component" value="Unassembled WGS sequence"/>
</dbReference>
<evidence type="ECO:0000256" key="1">
    <source>
        <dbReference type="SAM" id="SignalP"/>
    </source>
</evidence>
<sequence>MNTLLKVLLLLLLSLFPARLSADTDVPCESDIWLHDCYVWVSADDEDGPFEDIELYPVRSITLRPTFSEDDRESSEQSYYSEPDDDVLEETLEFEIPEEERGPEYISEPRMGYDAGFEMRTYRIFGPDADISPALIVVEEQWTNRRFYFGFFSISIRW</sequence>
<dbReference type="EMBL" id="QZKU01000129">
    <property type="protein sequence ID" value="RJP15976.1"/>
    <property type="molecule type" value="Genomic_DNA"/>
</dbReference>
<evidence type="ECO:0000313" key="2">
    <source>
        <dbReference type="EMBL" id="RJP15976.1"/>
    </source>
</evidence>
<feature type="chain" id="PRO_5017460552" evidence="1">
    <location>
        <begin position="23"/>
        <end position="158"/>
    </location>
</feature>
<dbReference type="AlphaFoldDB" id="A0A3A4NC84"/>
<evidence type="ECO:0000313" key="3">
    <source>
        <dbReference type="Proteomes" id="UP000265882"/>
    </source>
</evidence>
<organism evidence="2 3">
    <name type="scientific">Abyssobacteria bacterium (strain SURF_5)</name>
    <dbReference type="NCBI Taxonomy" id="2093360"/>
    <lineage>
        <taxon>Bacteria</taxon>
        <taxon>Pseudomonadati</taxon>
        <taxon>Candidatus Hydrogenedentota</taxon>
        <taxon>Candidatus Abyssobacteria</taxon>
    </lineage>
</organism>
<keyword evidence="1" id="KW-0732">Signal</keyword>
<proteinExistence type="predicted"/>
<feature type="signal peptide" evidence="1">
    <location>
        <begin position="1"/>
        <end position="22"/>
    </location>
</feature>
<reference evidence="2 3" key="1">
    <citation type="journal article" date="2017" name="ISME J.">
        <title>Energy and carbon metabolisms in a deep terrestrial subsurface fluid microbial community.</title>
        <authorList>
            <person name="Momper L."/>
            <person name="Jungbluth S.P."/>
            <person name="Lee M.D."/>
            <person name="Amend J.P."/>
        </authorList>
    </citation>
    <scope>NUCLEOTIDE SEQUENCE [LARGE SCALE GENOMIC DNA]</scope>
    <source>
        <strain evidence="2">SURF_5</strain>
    </source>
</reference>
<name>A0A3A4NC84_ABYX5</name>
<gene>
    <name evidence="2" type="ORF">C4520_19560</name>
</gene>
<accession>A0A3A4NC84</accession>
<protein>
    <submittedName>
        <fullName evidence="2">Uncharacterized protein</fullName>
    </submittedName>
</protein>
<comment type="caution">
    <text evidence="2">The sequence shown here is derived from an EMBL/GenBank/DDBJ whole genome shotgun (WGS) entry which is preliminary data.</text>
</comment>